<gene>
    <name evidence="3" type="ORF">GCM10011509_14940</name>
</gene>
<dbReference type="Pfam" id="PF05239">
    <property type="entry name" value="PRC"/>
    <property type="match status" value="1"/>
</dbReference>
<dbReference type="RefSeq" id="WP_022923199.1">
    <property type="nucleotide sequence ID" value="NZ_BMLB01000003.1"/>
</dbReference>
<organism evidence="3 4">
    <name type="scientific">Ornithinimicrobium pekingense</name>
    <dbReference type="NCBI Taxonomy" id="384677"/>
    <lineage>
        <taxon>Bacteria</taxon>
        <taxon>Bacillati</taxon>
        <taxon>Actinomycetota</taxon>
        <taxon>Actinomycetes</taxon>
        <taxon>Micrococcales</taxon>
        <taxon>Ornithinimicrobiaceae</taxon>
        <taxon>Ornithinimicrobium</taxon>
    </lineage>
</organism>
<feature type="domain" description="PRC-barrel" evidence="2">
    <location>
        <begin position="7"/>
        <end position="70"/>
    </location>
</feature>
<dbReference type="InterPro" id="IPR011033">
    <property type="entry name" value="PRC_barrel-like_sf"/>
</dbReference>
<evidence type="ECO:0000313" key="3">
    <source>
        <dbReference type="EMBL" id="GGK67571.1"/>
    </source>
</evidence>
<keyword evidence="4" id="KW-1185">Reference proteome</keyword>
<name>A0ABQ2F6T2_9MICO</name>
<dbReference type="SUPFAM" id="SSF50346">
    <property type="entry name" value="PRC-barrel domain"/>
    <property type="match status" value="1"/>
</dbReference>
<accession>A0ABQ2F6T2</accession>
<feature type="compositionally biased region" description="Low complexity" evidence="1">
    <location>
        <begin position="108"/>
        <end position="121"/>
    </location>
</feature>
<dbReference type="Gene3D" id="3.90.50.10">
    <property type="entry name" value="Photosynthetic Reaction Center, subunit H, domain 2"/>
    <property type="match status" value="1"/>
</dbReference>
<evidence type="ECO:0000313" key="4">
    <source>
        <dbReference type="Proteomes" id="UP000662111"/>
    </source>
</evidence>
<dbReference type="Proteomes" id="UP000662111">
    <property type="component" value="Unassembled WGS sequence"/>
</dbReference>
<dbReference type="InterPro" id="IPR014747">
    <property type="entry name" value="Bac_photo_RC_H_C"/>
</dbReference>
<dbReference type="EMBL" id="BMLB01000003">
    <property type="protein sequence ID" value="GGK67571.1"/>
    <property type="molecule type" value="Genomic_DNA"/>
</dbReference>
<feature type="region of interest" description="Disordered" evidence="1">
    <location>
        <begin position="108"/>
        <end position="139"/>
    </location>
</feature>
<proteinExistence type="predicted"/>
<feature type="compositionally biased region" description="Basic residues" evidence="1">
    <location>
        <begin position="129"/>
        <end position="139"/>
    </location>
</feature>
<reference evidence="4" key="1">
    <citation type="journal article" date="2019" name="Int. J. Syst. Evol. Microbiol.">
        <title>The Global Catalogue of Microorganisms (GCM) 10K type strain sequencing project: providing services to taxonomists for standard genome sequencing and annotation.</title>
        <authorList>
            <consortium name="The Broad Institute Genomics Platform"/>
            <consortium name="The Broad Institute Genome Sequencing Center for Infectious Disease"/>
            <person name="Wu L."/>
            <person name="Ma J."/>
        </authorList>
    </citation>
    <scope>NUCLEOTIDE SEQUENCE [LARGE SCALE GENOMIC DNA]</scope>
    <source>
        <strain evidence="4">CGMCC 1.5362</strain>
    </source>
</reference>
<evidence type="ECO:0000259" key="2">
    <source>
        <dbReference type="Pfam" id="PF05239"/>
    </source>
</evidence>
<protein>
    <recommendedName>
        <fullName evidence="2">PRC-barrel domain-containing protein</fullName>
    </recommendedName>
</protein>
<sequence>MDVTQEQINALYDAEVKSVDGDRLGPVRQVYLDDETGAPTWITVRTGWFAGREHPVPLEGSEQTEDGIRVSASGPEIREAPTVEEDEHLGQDQLAELVRYYGLAAPTASEGAAEHGASAVHQEAGPSGRVRRHARDAGR</sequence>
<dbReference type="InterPro" id="IPR027275">
    <property type="entry name" value="PRC-brl_dom"/>
</dbReference>
<comment type="caution">
    <text evidence="3">The sequence shown here is derived from an EMBL/GenBank/DDBJ whole genome shotgun (WGS) entry which is preliminary data.</text>
</comment>
<evidence type="ECO:0000256" key="1">
    <source>
        <dbReference type="SAM" id="MobiDB-lite"/>
    </source>
</evidence>